<dbReference type="AlphaFoldDB" id="A0A2U2HK48"/>
<sequence length="575" mass="59274">MAVMAALAGCALAPPQSAPIGRVGNIIIGGGMVNCSSTLADPSRQCAAPWREILQSDPAFAGVREQDVLFGPVPARAFTYLVTPAALRAFDALPERLVARADKLRLAPALARQAGAGPLSAAQFSAVLAGADGPLLAAASEVFVERQAAGPRKRQLRSTAYAANADTAAIYRAFVAAAAAVSGKPRPTVGVVTASADNPYNDHDLNVSALRSAGAEVVWLPLDGGLRRALDAGDCAHLAIDYSAYAQVGSGRQYLHMDQIFPDLDARRRQACADQAAGLNRDLERIDGIFFSGGNQARHLDSLVGRHGPSVQLQILRRRHAAGQLVVAGSSAGDAVQAGGQWRGRAVPMIAGGESALTLATGLAVAGVPVEEGAERRGSYYPGGGLGLFPFGPLDSHFSQRGREGRLTRLAADSGMDYGFGVDENTALVVGRPGPDGGTMMGVLGEGGVWVVDLRVASADGAADGAFSVRGARIHYLHAGDTLHVDRQGALVVALAKGAADAPAAAPRGGQFNLAGLVDDMARRGTAGGRGTIGRFEVRVSRPAAGRMVRTARGRTSYSGLKMDILPCAQACAAM</sequence>
<dbReference type="Proteomes" id="UP000241421">
    <property type="component" value="Unassembled WGS sequence"/>
</dbReference>
<dbReference type="PANTHER" id="PTHR36175">
    <property type="entry name" value="CYANOPHYCINASE"/>
    <property type="match status" value="1"/>
</dbReference>
<evidence type="ECO:0000313" key="2">
    <source>
        <dbReference type="Proteomes" id="UP000241421"/>
    </source>
</evidence>
<accession>A0A2U2HK48</accession>
<dbReference type="Gene3D" id="3.40.50.880">
    <property type="match status" value="1"/>
</dbReference>
<dbReference type="EMBL" id="PXWF02000225">
    <property type="protein sequence ID" value="PWF47834.1"/>
    <property type="molecule type" value="Genomic_DNA"/>
</dbReference>
<keyword evidence="2" id="KW-1185">Reference proteome</keyword>
<proteinExistence type="predicted"/>
<organism evidence="1 2">
    <name type="scientific">Massilia glaciei</name>
    <dbReference type="NCBI Taxonomy" id="1524097"/>
    <lineage>
        <taxon>Bacteria</taxon>
        <taxon>Pseudomonadati</taxon>
        <taxon>Pseudomonadota</taxon>
        <taxon>Betaproteobacteria</taxon>
        <taxon>Burkholderiales</taxon>
        <taxon>Oxalobacteraceae</taxon>
        <taxon>Telluria group</taxon>
        <taxon>Massilia</taxon>
    </lineage>
</organism>
<protein>
    <recommendedName>
        <fullName evidence="3">Cyanophycinase</fullName>
    </recommendedName>
</protein>
<name>A0A2U2HK48_9BURK</name>
<evidence type="ECO:0008006" key="3">
    <source>
        <dbReference type="Google" id="ProtNLM"/>
    </source>
</evidence>
<dbReference type="SUPFAM" id="SSF52317">
    <property type="entry name" value="Class I glutamine amidotransferase-like"/>
    <property type="match status" value="1"/>
</dbReference>
<evidence type="ECO:0000313" key="1">
    <source>
        <dbReference type="EMBL" id="PWF47834.1"/>
    </source>
</evidence>
<comment type="caution">
    <text evidence="1">The sequence shown here is derived from an EMBL/GenBank/DDBJ whole genome shotgun (WGS) entry which is preliminary data.</text>
</comment>
<gene>
    <name evidence="1" type="ORF">C7C56_013820</name>
</gene>
<dbReference type="InterPro" id="IPR029062">
    <property type="entry name" value="Class_I_gatase-like"/>
</dbReference>
<dbReference type="PANTHER" id="PTHR36175:SF1">
    <property type="entry name" value="CYANOPHYCINASE"/>
    <property type="match status" value="1"/>
</dbReference>
<reference evidence="1 2" key="1">
    <citation type="submission" date="2018-04" db="EMBL/GenBank/DDBJ databases">
        <title>Massilia violaceinigra sp. nov., a novel purple-pigmented bacterium isolated from Tianshan glacier, Xinjiang, China.</title>
        <authorList>
            <person name="Wang H."/>
        </authorList>
    </citation>
    <scope>NUCLEOTIDE SEQUENCE [LARGE SCALE GENOMIC DNA]</scope>
    <source>
        <strain evidence="1 2">B448-2</strain>
    </source>
</reference>